<feature type="non-terminal residue" evidence="3">
    <location>
        <position position="1362"/>
    </location>
</feature>
<feature type="compositionally biased region" description="Polar residues" evidence="2">
    <location>
        <begin position="623"/>
        <end position="644"/>
    </location>
</feature>
<dbReference type="EMBL" id="MIGC01000323">
    <property type="protein sequence ID" value="PHJ25285.1"/>
    <property type="molecule type" value="Genomic_DNA"/>
</dbReference>
<keyword evidence="4" id="KW-1185">Reference proteome</keyword>
<feature type="region of interest" description="Disordered" evidence="2">
    <location>
        <begin position="527"/>
        <end position="669"/>
    </location>
</feature>
<feature type="compositionally biased region" description="Low complexity" evidence="2">
    <location>
        <begin position="757"/>
        <end position="768"/>
    </location>
</feature>
<reference evidence="3 4" key="1">
    <citation type="journal article" date="2017" name="Int. J. Parasitol.">
        <title>The genome of the protozoan parasite Cystoisospora suis and a reverse vaccinology approach to identify vaccine candidates.</title>
        <authorList>
            <person name="Palmieri N."/>
            <person name="Shrestha A."/>
            <person name="Ruttkowski B."/>
            <person name="Beck T."/>
            <person name="Vogl C."/>
            <person name="Tomley F."/>
            <person name="Blake D.P."/>
            <person name="Joachim A."/>
        </authorList>
    </citation>
    <scope>NUCLEOTIDE SEQUENCE [LARGE SCALE GENOMIC DNA]</scope>
    <source>
        <strain evidence="3 4">Wien I</strain>
    </source>
</reference>
<dbReference type="VEuPathDB" id="ToxoDB:CSUI_000853"/>
<feature type="region of interest" description="Disordered" evidence="2">
    <location>
        <begin position="756"/>
        <end position="777"/>
    </location>
</feature>
<feature type="region of interest" description="Disordered" evidence="2">
    <location>
        <begin position="295"/>
        <end position="314"/>
    </location>
</feature>
<dbReference type="OrthoDB" id="349122at2759"/>
<proteinExistence type="predicted"/>
<accession>A0A2C6LEH8</accession>
<feature type="compositionally biased region" description="Polar residues" evidence="2">
    <location>
        <begin position="569"/>
        <end position="578"/>
    </location>
</feature>
<evidence type="ECO:0000256" key="2">
    <source>
        <dbReference type="SAM" id="MobiDB-lite"/>
    </source>
</evidence>
<feature type="compositionally biased region" description="Low complexity" evidence="2">
    <location>
        <begin position="598"/>
        <end position="607"/>
    </location>
</feature>
<feature type="region of interest" description="Disordered" evidence="2">
    <location>
        <begin position="1141"/>
        <end position="1195"/>
    </location>
</feature>
<feature type="compositionally biased region" description="Basic and acidic residues" evidence="2">
    <location>
        <begin position="1163"/>
        <end position="1177"/>
    </location>
</feature>
<feature type="region of interest" description="Disordered" evidence="2">
    <location>
        <begin position="1318"/>
        <end position="1362"/>
    </location>
</feature>
<name>A0A2C6LEH8_9APIC</name>
<feature type="region of interest" description="Disordered" evidence="2">
    <location>
        <begin position="851"/>
        <end position="978"/>
    </location>
</feature>
<feature type="compositionally biased region" description="Low complexity" evidence="2">
    <location>
        <begin position="189"/>
        <end position="204"/>
    </location>
</feature>
<protein>
    <submittedName>
        <fullName evidence="3">Uncharacterized protein</fullName>
    </submittedName>
</protein>
<feature type="compositionally biased region" description="Polar residues" evidence="2">
    <location>
        <begin position="856"/>
        <end position="873"/>
    </location>
</feature>
<feature type="compositionally biased region" description="Low complexity" evidence="2">
    <location>
        <begin position="537"/>
        <end position="549"/>
    </location>
</feature>
<feature type="coiled-coil region" evidence="1">
    <location>
        <begin position="386"/>
        <end position="427"/>
    </location>
</feature>
<feature type="region of interest" description="Disordered" evidence="2">
    <location>
        <begin position="139"/>
        <end position="269"/>
    </location>
</feature>
<feature type="compositionally biased region" description="Low complexity" evidence="2">
    <location>
        <begin position="1251"/>
        <end position="1262"/>
    </location>
</feature>
<gene>
    <name evidence="3" type="ORF">CSUI_000853</name>
</gene>
<comment type="caution">
    <text evidence="3">The sequence shown here is derived from an EMBL/GenBank/DDBJ whole genome shotgun (WGS) entry which is preliminary data.</text>
</comment>
<dbReference type="GeneID" id="94424271"/>
<dbReference type="Proteomes" id="UP000221165">
    <property type="component" value="Unassembled WGS sequence"/>
</dbReference>
<feature type="region of interest" description="Disordered" evidence="2">
    <location>
        <begin position="1"/>
        <end position="48"/>
    </location>
</feature>
<feature type="compositionally biased region" description="Polar residues" evidence="2">
    <location>
        <begin position="1229"/>
        <end position="1239"/>
    </location>
</feature>
<feature type="compositionally biased region" description="Low complexity" evidence="2">
    <location>
        <begin position="474"/>
        <end position="498"/>
    </location>
</feature>
<evidence type="ECO:0000256" key="1">
    <source>
        <dbReference type="SAM" id="Coils"/>
    </source>
</evidence>
<evidence type="ECO:0000313" key="3">
    <source>
        <dbReference type="EMBL" id="PHJ25285.1"/>
    </source>
</evidence>
<keyword evidence="1" id="KW-0175">Coiled coil</keyword>
<sequence>MTSGWSPDFLQATAAGAPGVWQQQQQHPDDQQNQQLPSQPKDRQKDFHQVERTLLSLRQQEGQIEALLHQLSQQASLQSSQQNLPSPFHHTLMLPPSTSVRPLAPLTQQATPSLLTAGTGQLDRRTIFHDVRGAVAPGVHVRPQFPPTSASASSSLHLGGKEETSSLFLHPHPSLQPRPHDRGYLLLGTSSTTPIAPQTTTGTSPPALGGSFPGHDTHRTPAGGGSGHIPLHGNLLPGYSSSTSVHQESSADYPHPHSNNNATATHVPDPLFSPPSIHMRQAGFLGTLGGLSTLSKSAGSAPPTSTLGSSSTPLSSHIIQPAGVATASIQHDRNGALQVPHLPPVTTPLSPSFYSRPLGEPFSGAAGGGGKLVLGGLGDENFLLSAQQMDRKRTELLQERERIRQLQRQQEQLLKELTIQYQTHQQQALLQLKPPEGLHCGPAGKQALRQFFEQAYMLSRPPASLLASTDGTNASPTSIASSSSPSSSAPTTSFLPSSIEPPALPTSPPFTSADLLSNLLPPLVDGSSALRPPPLPGSSSSTTPSPFLSYQLSPPDPSSHFQGGKVTELTPSPTSLSHTVGPFSTGAAGSGSGPPPFSLGEGSSSGRSEGKHGGEAASPMVLSMTSHQQYPTPVSDSLHTPQAWSVSGPNLPPSPSSTGGGVAVGGGSGSSSSVLPVLSNVSPALVVCKRWQATQGLQDPRAEAVVSLLRAMGVGRNVTYRGVFETTLRPKLILRIMKLRGLLRRYLEDDVRKRITTHTSSSSVSSGTDAGRCVQQGVLSPGEGKGLDLHLLRATVLPHLEDHADTVWREWLDEQSIFKKGEGGGGDRSGRLVNTQQTHQGGRALTIEAGAHSQDGGASSRSGGLRTATPQWITSFPTTTTTSSSSHSGKKRREGRGVGTRGEEQTTGRYAVPLFSPEEGQGRDEKDEEEDSTSELLRKKTRNVPHPHSSSSSSSASHQLDVVMSKKRKKKTTTTEGISDNEMFLVNRPPGNSNYSGEDFAFHNYRQRISTAVTALAETRPAHEQQHPAGAAHQEVYGAIGMLYTSIQRLGPMFQVRPLQPILAATLEAIQPLPIPPSVRKLLLSDTPASRDFYKVAHIRTKHFIWLRQPWRFFAEVSRHLDACVDILKASFLPSDLSSHAYTTNASTPSSSKRTRGGGGGEEEGKGRGGEVSRGGDYDIVGGSGGASSSFTSHGNANSRTHLGGAFSSLSSSVSGSSIPTSSASGCSNMSTAPPNSMQRHPPYLCETDSKSSTLSSENSSCSPPPPPPGVLLQQEIGILLNFVAGNVEIYNLLIFFIRLKFIHSLLPPGRYAIDLTSSSSSSSSSCDPLSHSSRRSSFVSSPPTSFSSVSSGMPLSSSSGR</sequence>
<evidence type="ECO:0000313" key="4">
    <source>
        <dbReference type="Proteomes" id="UP000221165"/>
    </source>
</evidence>
<feature type="region of interest" description="Disordered" evidence="2">
    <location>
        <begin position="467"/>
        <end position="510"/>
    </location>
</feature>
<feature type="compositionally biased region" description="Low complexity" evidence="2">
    <location>
        <begin position="22"/>
        <end position="35"/>
    </location>
</feature>
<organism evidence="3 4">
    <name type="scientific">Cystoisospora suis</name>
    <dbReference type="NCBI Taxonomy" id="483139"/>
    <lineage>
        <taxon>Eukaryota</taxon>
        <taxon>Sar</taxon>
        <taxon>Alveolata</taxon>
        <taxon>Apicomplexa</taxon>
        <taxon>Conoidasida</taxon>
        <taxon>Coccidia</taxon>
        <taxon>Eucoccidiorida</taxon>
        <taxon>Eimeriorina</taxon>
        <taxon>Sarcocystidae</taxon>
        <taxon>Cystoisospora</taxon>
    </lineage>
</organism>
<feature type="compositionally biased region" description="Low complexity" evidence="2">
    <location>
        <begin position="1218"/>
        <end position="1228"/>
    </location>
</feature>
<feature type="compositionally biased region" description="Gly residues" evidence="2">
    <location>
        <begin position="658"/>
        <end position="669"/>
    </location>
</feature>
<feature type="compositionally biased region" description="Polar residues" evidence="2">
    <location>
        <begin position="239"/>
        <end position="250"/>
    </location>
</feature>
<feature type="compositionally biased region" description="Low complexity" evidence="2">
    <location>
        <begin position="874"/>
        <end position="887"/>
    </location>
</feature>
<feature type="region of interest" description="Disordered" evidence="2">
    <location>
        <begin position="1218"/>
        <end position="1269"/>
    </location>
</feature>
<dbReference type="RefSeq" id="XP_067926957.1">
    <property type="nucleotide sequence ID" value="XM_068061060.1"/>
</dbReference>